<dbReference type="EMBL" id="JAEQNB010000001">
    <property type="protein sequence ID" value="MBL0385946.1"/>
    <property type="molecule type" value="Genomic_DNA"/>
</dbReference>
<dbReference type="Proteomes" id="UP000602284">
    <property type="component" value="Unassembled WGS sequence"/>
</dbReference>
<comment type="caution">
    <text evidence="2">The sequence shown here is derived from an EMBL/GenBank/DDBJ whole genome shotgun (WGS) entry which is preliminary data.</text>
</comment>
<name>A0ABS1J6Q5_9BACL</name>
<sequence>MKDLYPEEYEKAVRDFFTRDGKLKNIPSQRKKKLFIFEHMMAGLDPERAYQEKELDAYIHTFHDDHCTIRREFIINKYMSREDNVYKLNPSPLWAKI</sequence>
<feature type="domain" description="DUF2087" evidence="1">
    <location>
        <begin position="22"/>
        <end position="87"/>
    </location>
</feature>
<proteinExistence type="predicted"/>
<keyword evidence="3" id="KW-1185">Reference proteome</keyword>
<gene>
    <name evidence="2" type="ORF">JJB07_04710</name>
</gene>
<dbReference type="InterPro" id="IPR018656">
    <property type="entry name" value="DUF2087"/>
</dbReference>
<accession>A0ABS1J6Q5</accession>
<evidence type="ECO:0000313" key="3">
    <source>
        <dbReference type="Proteomes" id="UP000602284"/>
    </source>
</evidence>
<dbReference type="Pfam" id="PF09860">
    <property type="entry name" value="DUF2087"/>
    <property type="match status" value="1"/>
</dbReference>
<evidence type="ECO:0000313" key="2">
    <source>
        <dbReference type="EMBL" id="MBL0385946.1"/>
    </source>
</evidence>
<evidence type="ECO:0000259" key="1">
    <source>
        <dbReference type="Pfam" id="PF09860"/>
    </source>
</evidence>
<dbReference type="RefSeq" id="WP_201631558.1">
    <property type="nucleotide sequence ID" value="NZ_JAEQNB010000001.1"/>
</dbReference>
<reference evidence="2 3" key="1">
    <citation type="submission" date="2021-01" db="EMBL/GenBank/DDBJ databases">
        <title>Tumebacillus sp. strain ITR2 16S ribosomal RNA gene Genome sequencing and assembly.</title>
        <authorList>
            <person name="Kang M."/>
        </authorList>
    </citation>
    <scope>NUCLEOTIDE SEQUENCE [LARGE SCALE GENOMIC DNA]</scope>
    <source>
        <strain evidence="2 3">ITR2</strain>
    </source>
</reference>
<organism evidence="2 3">
    <name type="scientific">Tumebacillus amylolyticus</name>
    <dbReference type="NCBI Taxonomy" id="2801339"/>
    <lineage>
        <taxon>Bacteria</taxon>
        <taxon>Bacillati</taxon>
        <taxon>Bacillota</taxon>
        <taxon>Bacilli</taxon>
        <taxon>Bacillales</taxon>
        <taxon>Alicyclobacillaceae</taxon>
        <taxon>Tumebacillus</taxon>
    </lineage>
</organism>
<protein>
    <submittedName>
        <fullName evidence="2">DUF2087 domain-containing protein</fullName>
    </submittedName>
</protein>